<evidence type="ECO:0000313" key="2">
    <source>
        <dbReference type="EMBL" id="TKR87946.1"/>
    </source>
</evidence>
<dbReference type="AlphaFoldDB" id="A0A4U5NWS2"/>
<proteinExistence type="predicted"/>
<dbReference type="Proteomes" id="UP000298663">
    <property type="component" value="Unassembled WGS sequence"/>
</dbReference>
<comment type="caution">
    <text evidence="2">The sequence shown here is derived from an EMBL/GenBank/DDBJ whole genome shotgun (WGS) entry which is preliminary data.</text>
</comment>
<name>A0A4U5NWS2_STECR</name>
<reference evidence="2 3" key="2">
    <citation type="journal article" date="2019" name="G3 (Bethesda)">
        <title>Hybrid Assembly of the Genome of the Entomopathogenic Nematode Steinernema carpocapsae Identifies the X-Chromosome.</title>
        <authorList>
            <person name="Serra L."/>
            <person name="Macchietto M."/>
            <person name="Macias-Munoz A."/>
            <person name="McGill C.J."/>
            <person name="Rodriguez I.M."/>
            <person name="Rodriguez B."/>
            <person name="Murad R."/>
            <person name="Mortazavi A."/>
        </authorList>
    </citation>
    <scope>NUCLEOTIDE SEQUENCE [LARGE SCALE GENOMIC DNA]</scope>
    <source>
        <strain evidence="2 3">ALL</strain>
    </source>
</reference>
<keyword evidence="3" id="KW-1185">Reference proteome</keyword>
<gene>
    <name evidence="2" type="ORF">L596_012271</name>
</gene>
<protein>
    <submittedName>
        <fullName evidence="2">Uncharacterized protein</fullName>
    </submittedName>
</protein>
<organism evidence="2 3">
    <name type="scientific">Steinernema carpocapsae</name>
    <name type="common">Entomopathogenic nematode</name>
    <dbReference type="NCBI Taxonomy" id="34508"/>
    <lineage>
        <taxon>Eukaryota</taxon>
        <taxon>Metazoa</taxon>
        <taxon>Ecdysozoa</taxon>
        <taxon>Nematoda</taxon>
        <taxon>Chromadorea</taxon>
        <taxon>Rhabditida</taxon>
        <taxon>Tylenchina</taxon>
        <taxon>Panagrolaimomorpha</taxon>
        <taxon>Strongyloidoidea</taxon>
        <taxon>Steinernematidae</taxon>
        <taxon>Steinernema</taxon>
    </lineage>
</organism>
<dbReference type="EMBL" id="AZBU02000003">
    <property type="protein sequence ID" value="TKR87946.1"/>
    <property type="molecule type" value="Genomic_DNA"/>
</dbReference>
<evidence type="ECO:0000313" key="3">
    <source>
        <dbReference type="Proteomes" id="UP000298663"/>
    </source>
</evidence>
<evidence type="ECO:0000256" key="1">
    <source>
        <dbReference type="SAM" id="MobiDB-lite"/>
    </source>
</evidence>
<sequence length="96" mass="10823">MNPENQRLLPDWLAGGCRQSAVQAGRQSGDVSKIVELSPPPIDETEEEARATGTRKNEPALLNVQKGRNKQLTKSIEKLRRGRGTRREQFQVERTN</sequence>
<reference evidence="2 3" key="1">
    <citation type="journal article" date="2015" name="Genome Biol.">
        <title>Comparative genomics of Steinernema reveals deeply conserved gene regulatory networks.</title>
        <authorList>
            <person name="Dillman A.R."/>
            <person name="Macchietto M."/>
            <person name="Porter C.F."/>
            <person name="Rogers A."/>
            <person name="Williams B."/>
            <person name="Antoshechkin I."/>
            <person name="Lee M.M."/>
            <person name="Goodwin Z."/>
            <person name="Lu X."/>
            <person name="Lewis E.E."/>
            <person name="Goodrich-Blair H."/>
            <person name="Stock S.P."/>
            <person name="Adams B.J."/>
            <person name="Sternberg P.W."/>
            <person name="Mortazavi A."/>
        </authorList>
    </citation>
    <scope>NUCLEOTIDE SEQUENCE [LARGE SCALE GENOMIC DNA]</scope>
    <source>
        <strain evidence="2 3">ALL</strain>
    </source>
</reference>
<feature type="compositionally biased region" description="Basic and acidic residues" evidence="1">
    <location>
        <begin position="75"/>
        <end position="96"/>
    </location>
</feature>
<feature type="region of interest" description="Disordered" evidence="1">
    <location>
        <begin position="23"/>
        <end position="96"/>
    </location>
</feature>
<accession>A0A4U5NWS2</accession>
<dbReference type="OrthoDB" id="5865767at2759"/>